<keyword evidence="2" id="KW-1185">Reference proteome</keyword>
<reference evidence="1" key="1">
    <citation type="journal article" date="2020" name="Fungal Divers.">
        <title>Resolving the Mortierellaceae phylogeny through synthesis of multi-gene phylogenetics and phylogenomics.</title>
        <authorList>
            <person name="Vandepol N."/>
            <person name="Liber J."/>
            <person name="Desiro A."/>
            <person name="Na H."/>
            <person name="Kennedy M."/>
            <person name="Barry K."/>
            <person name="Grigoriev I.V."/>
            <person name="Miller A.N."/>
            <person name="O'Donnell K."/>
            <person name="Stajich J.E."/>
            <person name="Bonito G."/>
        </authorList>
    </citation>
    <scope>NUCLEOTIDE SEQUENCE</scope>
    <source>
        <strain evidence="1">NRRL 2591</strain>
    </source>
</reference>
<accession>A0A9P6EXP9</accession>
<gene>
    <name evidence="1" type="ORF">EC957_006889</name>
</gene>
<organism evidence="1 2">
    <name type="scientific">Mortierella hygrophila</name>
    <dbReference type="NCBI Taxonomy" id="979708"/>
    <lineage>
        <taxon>Eukaryota</taxon>
        <taxon>Fungi</taxon>
        <taxon>Fungi incertae sedis</taxon>
        <taxon>Mucoromycota</taxon>
        <taxon>Mortierellomycotina</taxon>
        <taxon>Mortierellomycetes</taxon>
        <taxon>Mortierellales</taxon>
        <taxon>Mortierellaceae</taxon>
        <taxon>Mortierella</taxon>
    </lineage>
</organism>
<dbReference type="AlphaFoldDB" id="A0A9P6EXP9"/>
<dbReference type="InterPro" id="IPR015943">
    <property type="entry name" value="WD40/YVTN_repeat-like_dom_sf"/>
</dbReference>
<name>A0A9P6EXP9_9FUNG</name>
<dbReference type="Gene3D" id="2.130.10.10">
    <property type="entry name" value="YVTN repeat-like/Quinoprotein amine dehydrogenase"/>
    <property type="match status" value="1"/>
</dbReference>
<comment type="caution">
    <text evidence="1">The sequence shown here is derived from an EMBL/GenBank/DDBJ whole genome shotgun (WGS) entry which is preliminary data.</text>
</comment>
<sequence>MTISKSILPLQSHPMISMECFSNSKVNPQRAAKLLAENEENSNNSKMLVGLFEFDDQVNQWKHTGDTFEHVWTGNWSIYDRDSYLLFNSDASVLYVATRDDHTLYALDATNHLKVIAKVDLPFRPKSSTLAFTRKNSTLYITSTFPWVVSVYNASTLQLLGTAPSGRYDLDTLDDEHMAIIAKFHNPSTSIAHRRIYLAADYRDAVVIDTPQLHCVSHTLVCQLSSYVDLVYTGDGGNNPWLLDLETLRTVMVDLVEDDHVNFEFADASKIVFRSGMRQIFEVSHDQLRKCLDAEGHLSADAPTSIAVNAVEVWELSSASISLFS</sequence>
<proteinExistence type="predicted"/>
<dbReference type="SUPFAM" id="SSF50969">
    <property type="entry name" value="YVTN repeat-like/Quinoprotein amine dehydrogenase"/>
    <property type="match status" value="1"/>
</dbReference>
<evidence type="ECO:0000313" key="1">
    <source>
        <dbReference type="EMBL" id="KAF9538351.1"/>
    </source>
</evidence>
<protein>
    <submittedName>
        <fullName evidence="1">Uncharacterized protein</fullName>
    </submittedName>
</protein>
<dbReference type="EMBL" id="JAAAXW010000313">
    <property type="protein sequence ID" value="KAF9538351.1"/>
    <property type="molecule type" value="Genomic_DNA"/>
</dbReference>
<dbReference type="Proteomes" id="UP000723463">
    <property type="component" value="Unassembled WGS sequence"/>
</dbReference>
<evidence type="ECO:0000313" key="2">
    <source>
        <dbReference type="Proteomes" id="UP000723463"/>
    </source>
</evidence>
<dbReference type="InterPro" id="IPR011044">
    <property type="entry name" value="Quino_amine_DH_bsu"/>
</dbReference>